<accession>E5AA60</accession>
<feature type="compositionally biased region" description="Basic and acidic residues" evidence="1">
    <location>
        <begin position="119"/>
        <end position="144"/>
    </location>
</feature>
<gene>
    <name evidence="2" type="ORF">LEMA_P016810.1</name>
</gene>
<dbReference type="EMBL" id="FP929138">
    <property type="protein sequence ID" value="CBY00551.1"/>
    <property type="molecule type" value="Genomic_DNA"/>
</dbReference>
<organism evidence="3">
    <name type="scientific">Leptosphaeria maculans (strain JN3 / isolate v23.1.3 / race Av1-4-5-6-7-8)</name>
    <name type="common">Blackleg fungus</name>
    <name type="synonym">Phoma lingam</name>
    <dbReference type="NCBI Taxonomy" id="985895"/>
    <lineage>
        <taxon>Eukaryota</taxon>
        <taxon>Fungi</taxon>
        <taxon>Dikarya</taxon>
        <taxon>Ascomycota</taxon>
        <taxon>Pezizomycotina</taxon>
        <taxon>Dothideomycetes</taxon>
        <taxon>Pleosporomycetidae</taxon>
        <taxon>Pleosporales</taxon>
        <taxon>Pleosporineae</taxon>
        <taxon>Leptosphaeriaceae</taxon>
        <taxon>Plenodomus</taxon>
        <taxon>Plenodomus lingam/Leptosphaeria maculans species complex</taxon>
    </lineage>
</organism>
<dbReference type="OrthoDB" id="3932667at2759"/>
<evidence type="ECO:0000256" key="1">
    <source>
        <dbReference type="SAM" id="MobiDB-lite"/>
    </source>
</evidence>
<dbReference type="GeneID" id="13292222"/>
<keyword evidence="3" id="KW-1185">Reference proteome</keyword>
<name>E5AA60_LEPMJ</name>
<dbReference type="RefSeq" id="XP_003844030.1">
    <property type="nucleotide sequence ID" value="XM_003843982.1"/>
</dbReference>
<sequence>MKCPHAFYANISIPPTAYGRMVTGRITCARSRHTLEVSPKDEQAEARIENYRIAMLGVLQKSAVDYSKPGEEGQATQLVQNFIMLATTLANSKALAFPLKIKGAIEIPNYADSPLANDENCRGTEDSRETAGSDSDVEKSDSDRYRYEKLHDSWEQDNPMSMLDYETKGTQRTVPQQLLESITHPLSIALIAYHFGGPVNAAHSARKHFWRCFPGTVATVPEFHVEGGTDEVLNEIRVTAVWEEQDQRVIRPSGKHNVFLSGDATPSPLGFSIPKDVKDLDSPLNIIYDHRDATLYYDCQDPNVVRNSVSLDFHLNTLTADILQLLSAEIDEQDIEKLTLTTLITEFPIVNYTAHFQRLLYSTDAMTTIIQKLASLQVPIAPPTCDRSQHEMLARFKAYNKDNGLRIPLSISSMPSDIPLTGRYASPTSFLDSVSLKAQRDIRRPIGHDLFPQRAMDQKRESARKLIRDLPAELVSSQLANYANSLVLTSYNGNDLLTTCRIRALATNMEMRCHELVALGFVDHNVDMSSMAALASALGAAMDGLKEIHVSPEPWVEEADLLMYRTRCLYLFWCIDWFVCYLVRPTEGSFMLLDAQKLSRHLNRVRGEMIQTAHLLLRNWVAWGMFMEGLPQGGFFVRQSAETGKSNLDLES</sequence>
<dbReference type="HOGENOM" id="CLU_496189_0_0_1"/>
<feature type="region of interest" description="Disordered" evidence="1">
    <location>
        <begin position="113"/>
        <end position="144"/>
    </location>
</feature>
<evidence type="ECO:0000313" key="3">
    <source>
        <dbReference type="Proteomes" id="UP000002668"/>
    </source>
</evidence>
<reference evidence="3" key="1">
    <citation type="journal article" date="2011" name="Nat. Commun.">
        <title>Effector diversification within compartments of the Leptosphaeria maculans genome affected by Repeat-Induced Point mutations.</title>
        <authorList>
            <person name="Rouxel T."/>
            <person name="Grandaubert J."/>
            <person name="Hane J.K."/>
            <person name="Hoede C."/>
            <person name="van de Wouw A.P."/>
            <person name="Couloux A."/>
            <person name="Dominguez V."/>
            <person name="Anthouard V."/>
            <person name="Bally P."/>
            <person name="Bourras S."/>
            <person name="Cozijnsen A.J."/>
            <person name="Ciuffetti L.M."/>
            <person name="Degrave A."/>
            <person name="Dilmaghani A."/>
            <person name="Duret L."/>
            <person name="Fudal I."/>
            <person name="Goodwin S.B."/>
            <person name="Gout L."/>
            <person name="Glaser N."/>
            <person name="Linglin J."/>
            <person name="Kema G.H.J."/>
            <person name="Lapalu N."/>
            <person name="Lawrence C.B."/>
            <person name="May K."/>
            <person name="Meyer M."/>
            <person name="Ollivier B."/>
            <person name="Poulain J."/>
            <person name="Schoch C.L."/>
            <person name="Simon A."/>
            <person name="Spatafora J.W."/>
            <person name="Stachowiak A."/>
            <person name="Turgeon B.G."/>
            <person name="Tyler B.M."/>
            <person name="Vincent D."/>
            <person name="Weissenbach J."/>
            <person name="Amselem J."/>
            <person name="Quesneville H."/>
            <person name="Oliver R.P."/>
            <person name="Wincker P."/>
            <person name="Balesdent M.-H."/>
            <person name="Howlett B.J."/>
        </authorList>
    </citation>
    <scope>NUCLEOTIDE SEQUENCE [LARGE SCALE GENOMIC DNA]</scope>
    <source>
        <strain evidence="3">JN3 / isolate v23.1.3 / race Av1-4-5-6-7-8</strain>
    </source>
</reference>
<evidence type="ECO:0000313" key="2">
    <source>
        <dbReference type="EMBL" id="CBY00551.1"/>
    </source>
</evidence>
<dbReference type="eggNOG" id="ENOG502R2SC">
    <property type="taxonomic scope" value="Eukaryota"/>
</dbReference>
<dbReference type="VEuPathDB" id="FungiDB:LEMA_P016810.1"/>
<dbReference type="InParanoid" id="E5AA60"/>
<protein>
    <submittedName>
        <fullName evidence="2">Uncharacterized protein</fullName>
    </submittedName>
</protein>
<dbReference type="Proteomes" id="UP000002668">
    <property type="component" value="Genome"/>
</dbReference>
<proteinExistence type="predicted"/>
<dbReference type="OMA" id="CLYLFWC"/>
<dbReference type="AlphaFoldDB" id="E5AA60"/>